<dbReference type="PANTHER" id="PTHR31541:SF25">
    <property type="entry name" value="GAMMA-GLIADIN B"/>
    <property type="match status" value="1"/>
</dbReference>
<evidence type="ECO:0000256" key="5">
    <source>
        <dbReference type="ARBA" id="ARBA00023242"/>
    </source>
</evidence>
<dbReference type="PANTHER" id="PTHR31541">
    <property type="entry name" value="B3 DOMAIN PLANT PROTEIN-RELATED"/>
    <property type="match status" value="1"/>
</dbReference>
<organism evidence="7 8">
    <name type="scientific">Saponaria officinalis</name>
    <name type="common">Common soapwort</name>
    <name type="synonym">Lychnis saponaria</name>
    <dbReference type="NCBI Taxonomy" id="3572"/>
    <lineage>
        <taxon>Eukaryota</taxon>
        <taxon>Viridiplantae</taxon>
        <taxon>Streptophyta</taxon>
        <taxon>Embryophyta</taxon>
        <taxon>Tracheophyta</taxon>
        <taxon>Spermatophyta</taxon>
        <taxon>Magnoliopsida</taxon>
        <taxon>eudicotyledons</taxon>
        <taxon>Gunneridae</taxon>
        <taxon>Pentapetalae</taxon>
        <taxon>Caryophyllales</taxon>
        <taxon>Caryophyllaceae</taxon>
        <taxon>Caryophylleae</taxon>
        <taxon>Saponaria</taxon>
    </lineage>
</organism>
<evidence type="ECO:0000256" key="4">
    <source>
        <dbReference type="ARBA" id="ARBA00023163"/>
    </source>
</evidence>
<keyword evidence="4" id="KW-0804">Transcription</keyword>
<dbReference type="InterPro" id="IPR015300">
    <property type="entry name" value="DNA-bd_pseudobarrel_sf"/>
</dbReference>
<feature type="compositionally biased region" description="Basic and acidic residues" evidence="6">
    <location>
        <begin position="81"/>
        <end position="92"/>
    </location>
</feature>
<sequence>MECEGVDKKANSNVNVLRLFGVDIPIPIPIPYDVSLQSDHSSTLTDERRRVSTSPKKRSKRKCPSSSPESSTKKPKKEKKPRPSREVIDRIGADGLTLPSEITQKIESLQNEQSRQDKKPRLLLQKILSPTDVDDSQSRLLFPRGQIKDHDFVNERERKTLHEDGQEGRVPVTVLYFDEGGEERMLIEKKANLGRWPKPLKKPTLETIAVANTSSVKWNYSLQTVWVAIMKASKLNEGDKVQVWSFRHGDDDECLGLVVRKVDV</sequence>
<dbReference type="Gene3D" id="2.40.330.10">
    <property type="entry name" value="DNA-binding pseudobarrel domain"/>
    <property type="match status" value="1"/>
</dbReference>
<evidence type="ECO:0000256" key="6">
    <source>
        <dbReference type="SAM" id="MobiDB-lite"/>
    </source>
</evidence>
<dbReference type="GO" id="GO:0005634">
    <property type="term" value="C:nucleus"/>
    <property type="evidence" value="ECO:0007669"/>
    <property type="project" value="UniProtKB-SubCell"/>
</dbReference>
<evidence type="ECO:0000256" key="1">
    <source>
        <dbReference type="ARBA" id="ARBA00004123"/>
    </source>
</evidence>
<dbReference type="EMBL" id="JBDFQZ010000008">
    <property type="protein sequence ID" value="KAK9699449.1"/>
    <property type="molecule type" value="Genomic_DNA"/>
</dbReference>
<keyword evidence="8" id="KW-1185">Reference proteome</keyword>
<keyword evidence="3" id="KW-0238">DNA-binding</keyword>
<dbReference type="Pfam" id="PF03754">
    <property type="entry name" value="At2g31720-like"/>
    <property type="match status" value="1"/>
</dbReference>
<feature type="compositionally biased region" description="Polar residues" evidence="6">
    <location>
        <begin position="35"/>
        <end position="44"/>
    </location>
</feature>
<evidence type="ECO:0000313" key="7">
    <source>
        <dbReference type="EMBL" id="KAK9699449.1"/>
    </source>
</evidence>
<evidence type="ECO:0000256" key="3">
    <source>
        <dbReference type="ARBA" id="ARBA00023125"/>
    </source>
</evidence>
<feature type="region of interest" description="Disordered" evidence="6">
    <location>
        <begin position="35"/>
        <end position="94"/>
    </location>
</feature>
<dbReference type="GO" id="GO:0003677">
    <property type="term" value="F:DNA binding"/>
    <property type="evidence" value="ECO:0007669"/>
    <property type="project" value="UniProtKB-KW"/>
</dbReference>
<dbReference type="Proteomes" id="UP001443914">
    <property type="component" value="Unassembled WGS sequence"/>
</dbReference>
<reference evidence="7" key="1">
    <citation type="submission" date="2024-03" db="EMBL/GenBank/DDBJ databases">
        <title>WGS assembly of Saponaria officinalis var. Norfolk2.</title>
        <authorList>
            <person name="Jenkins J."/>
            <person name="Shu S."/>
            <person name="Grimwood J."/>
            <person name="Barry K."/>
            <person name="Goodstein D."/>
            <person name="Schmutz J."/>
            <person name="Leebens-Mack J."/>
            <person name="Osbourn A."/>
        </authorList>
    </citation>
    <scope>NUCLEOTIDE SEQUENCE [LARGE SCALE GENOMIC DNA]</scope>
    <source>
        <strain evidence="7">JIC</strain>
    </source>
</reference>
<dbReference type="AlphaFoldDB" id="A0AAW1J8H9"/>
<evidence type="ECO:0000313" key="8">
    <source>
        <dbReference type="Proteomes" id="UP001443914"/>
    </source>
</evidence>
<comment type="caution">
    <text evidence="7">The sequence shown here is derived from an EMBL/GenBank/DDBJ whole genome shotgun (WGS) entry which is preliminary data.</text>
</comment>
<accession>A0AAW1J8H9</accession>
<proteinExistence type="predicted"/>
<protein>
    <submittedName>
        <fullName evidence="7">Uncharacterized protein</fullName>
    </submittedName>
</protein>
<gene>
    <name evidence="7" type="ORF">RND81_08G174200</name>
</gene>
<dbReference type="InterPro" id="IPR005508">
    <property type="entry name" value="At2g31720-like"/>
</dbReference>
<keyword evidence="5" id="KW-0539">Nucleus</keyword>
<name>A0AAW1J8H9_SAPOF</name>
<comment type="subcellular location">
    <subcellularLocation>
        <location evidence="1">Nucleus</location>
    </subcellularLocation>
</comment>
<evidence type="ECO:0000256" key="2">
    <source>
        <dbReference type="ARBA" id="ARBA00023015"/>
    </source>
</evidence>
<keyword evidence="2" id="KW-0805">Transcription regulation</keyword>